<dbReference type="Gene3D" id="3.40.50.1820">
    <property type="entry name" value="alpha/beta hydrolase"/>
    <property type="match status" value="1"/>
</dbReference>
<organism evidence="3 4">
    <name type="scientific">Leptospira wolffii</name>
    <dbReference type="NCBI Taxonomy" id="409998"/>
    <lineage>
        <taxon>Bacteria</taxon>
        <taxon>Pseudomonadati</taxon>
        <taxon>Spirochaetota</taxon>
        <taxon>Spirochaetia</taxon>
        <taxon>Leptospirales</taxon>
        <taxon>Leptospiraceae</taxon>
        <taxon>Leptospira</taxon>
    </lineage>
</organism>
<dbReference type="SUPFAM" id="SSF53474">
    <property type="entry name" value="alpha/beta-Hydrolases"/>
    <property type="match status" value="1"/>
</dbReference>
<name>A0A2M9ZHF8_9LEPT</name>
<feature type="transmembrane region" description="Helical" evidence="1">
    <location>
        <begin position="7"/>
        <end position="26"/>
    </location>
</feature>
<dbReference type="PANTHER" id="PTHR12277">
    <property type="entry name" value="ALPHA/BETA HYDROLASE DOMAIN-CONTAINING PROTEIN"/>
    <property type="match status" value="1"/>
</dbReference>
<reference evidence="3 4" key="1">
    <citation type="submission" date="2017-07" db="EMBL/GenBank/DDBJ databases">
        <title>Leptospira spp. isolated from tropical soils.</title>
        <authorList>
            <person name="Thibeaux R."/>
            <person name="Iraola G."/>
            <person name="Ferres I."/>
            <person name="Bierque E."/>
            <person name="Girault D."/>
            <person name="Soupe-Gilbert M.-E."/>
            <person name="Picardeau M."/>
            <person name="Goarant C."/>
        </authorList>
    </citation>
    <scope>NUCLEOTIDE SEQUENCE [LARGE SCALE GENOMIC DNA]</scope>
    <source>
        <strain evidence="3 4">FH2-C-A2</strain>
    </source>
</reference>
<dbReference type="EMBL" id="NPDT01000001">
    <property type="protein sequence ID" value="PJZ67863.1"/>
    <property type="molecule type" value="Genomic_DNA"/>
</dbReference>
<sequence length="286" mass="32724">MKARRNMIYLLAIVLLFLIGLIGLLYKNQDKLIFFPEILPEGYTFAFPYPFEEVSLEVEGGEKVYGLFFPAIGPSKGTVLYFHGNAGSLRTWGEVSQDFVLRGWDLLMTDYRGYGKSEARLSEKGMYEDAESWFDFLENRKGKRPEDILVYGRSIGTGVALELGLRRKPRHIILETPYTSMADLAREFYPFVPGWFLSYSLRSEDKIGKVSCPVSIFHGNEDEIVPFRQGAKLYEIGKLSGVTDIEFIEIEGGNHNNLSFFPKYQKELSAILDRIHSRRRVSGNQK</sequence>
<keyword evidence="1" id="KW-0812">Transmembrane</keyword>
<dbReference type="PANTHER" id="PTHR12277:SF81">
    <property type="entry name" value="PROTEIN ABHD13"/>
    <property type="match status" value="1"/>
</dbReference>
<dbReference type="GO" id="GO:0016787">
    <property type="term" value="F:hydrolase activity"/>
    <property type="evidence" value="ECO:0007669"/>
    <property type="project" value="UniProtKB-KW"/>
</dbReference>
<accession>A0A2M9ZHF8</accession>
<dbReference type="Proteomes" id="UP000231912">
    <property type="component" value="Unassembled WGS sequence"/>
</dbReference>
<evidence type="ECO:0000259" key="2">
    <source>
        <dbReference type="Pfam" id="PF12146"/>
    </source>
</evidence>
<protein>
    <submittedName>
        <fullName evidence="3">Alpha/beta hydrolase</fullName>
    </submittedName>
</protein>
<feature type="domain" description="Serine aminopeptidase S33" evidence="2">
    <location>
        <begin position="74"/>
        <end position="187"/>
    </location>
</feature>
<proteinExistence type="predicted"/>
<dbReference type="AlphaFoldDB" id="A0A2M9ZHF8"/>
<dbReference type="RefSeq" id="WP_100758269.1">
    <property type="nucleotide sequence ID" value="NZ_NPDT01000001.1"/>
</dbReference>
<evidence type="ECO:0000256" key="1">
    <source>
        <dbReference type="SAM" id="Phobius"/>
    </source>
</evidence>
<keyword evidence="1" id="KW-0472">Membrane</keyword>
<keyword evidence="3" id="KW-0378">Hydrolase</keyword>
<gene>
    <name evidence="3" type="ORF">CH371_02575</name>
</gene>
<dbReference type="InterPro" id="IPR029058">
    <property type="entry name" value="AB_hydrolase_fold"/>
</dbReference>
<dbReference type="InterPro" id="IPR022742">
    <property type="entry name" value="Hydrolase_4"/>
</dbReference>
<keyword evidence="1" id="KW-1133">Transmembrane helix</keyword>
<comment type="caution">
    <text evidence="3">The sequence shown here is derived from an EMBL/GenBank/DDBJ whole genome shotgun (WGS) entry which is preliminary data.</text>
</comment>
<dbReference type="Pfam" id="PF12146">
    <property type="entry name" value="Hydrolase_4"/>
    <property type="match status" value="1"/>
</dbReference>
<evidence type="ECO:0000313" key="3">
    <source>
        <dbReference type="EMBL" id="PJZ67863.1"/>
    </source>
</evidence>
<evidence type="ECO:0000313" key="4">
    <source>
        <dbReference type="Proteomes" id="UP000231912"/>
    </source>
</evidence>